<feature type="transmembrane region" description="Helical" evidence="6">
    <location>
        <begin position="55"/>
        <end position="88"/>
    </location>
</feature>
<evidence type="ECO:0000313" key="8">
    <source>
        <dbReference type="Proteomes" id="UP000188613"/>
    </source>
</evidence>
<dbReference type="GO" id="GO:0005886">
    <property type="term" value="C:plasma membrane"/>
    <property type="evidence" value="ECO:0007669"/>
    <property type="project" value="TreeGrafter"/>
</dbReference>
<dbReference type="PANTHER" id="PTHR30520:SF6">
    <property type="entry name" value="FORMATE_NITRATE FAMILY TRANSPORTER (EUROFUNG)"/>
    <property type="match status" value="1"/>
</dbReference>
<feature type="transmembrane region" description="Helical" evidence="6">
    <location>
        <begin position="100"/>
        <end position="123"/>
    </location>
</feature>
<gene>
    <name evidence="7" type="ORF">BTO28_02845</name>
</gene>
<organism evidence="7 8">
    <name type="scientific">Domibacillus epiphyticus</name>
    <dbReference type="NCBI Taxonomy" id="1714355"/>
    <lineage>
        <taxon>Bacteria</taxon>
        <taxon>Bacillati</taxon>
        <taxon>Bacillota</taxon>
        <taxon>Bacilli</taxon>
        <taxon>Bacillales</taxon>
        <taxon>Bacillaceae</taxon>
        <taxon>Domibacillus</taxon>
    </lineage>
</organism>
<evidence type="ECO:0000256" key="6">
    <source>
        <dbReference type="SAM" id="Phobius"/>
    </source>
</evidence>
<feature type="transmembrane region" description="Helical" evidence="6">
    <location>
        <begin position="190"/>
        <end position="212"/>
    </location>
</feature>
<dbReference type="Pfam" id="PF01226">
    <property type="entry name" value="Form_Nir_trans"/>
    <property type="match status" value="1"/>
</dbReference>
<dbReference type="InterPro" id="IPR023271">
    <property type="entry name" value="Aquaporin-like"/>
</dbReference>
<dbReference type="AlphaFoldDB" id="A0A1V2AB44"/>
<proteinExistence type="inferred from homology"/>
<evidence type="ECO:0000256" key="3">
    <source>
        <dbReference type="ARBA" id="ARBA00022989"/>
    </source>
</evidence>
<dbReference type="GO" id="GO:0015499">
    <property type="term" value="F:formate transmembrane transporter activity"/>
    <property type="evidence" value="ECO:0007669"/>
    <property type="project" value="TreeGrafter"/>
</dbReference>
<dbReference type="EMBL" id="MSFI01000005">
    <property type="protein sequence ID" value="OMP68218.1"/>
    <property type="molecule type" value="Genomic_DNA"/>
</dbReference>
<keyword evidence="3 6" id="KW-1133">Transmembrane helix</keyword>
<dbReference type="STRING" id="1714355.BTO28_02845"/>
<evidence type="ECO:0000256" key="4">
    <source>
        <dbReference type="ARBA" id="ARBA00023136"/>
    </source>
</evidence>
<feature type="transmembrane region" description="Helical" evidence="6">
    <location>
        <begin position="28"/>
        <end position="49"/>
    </location>
</feature>
<dbReference type="OrthoDB" id="9786493at2"/>
<comment type="caution">
    <text evidence="7">The sequence shown here is derived from an EMBL/GenBank/DDBJ whole genome shotgun (WGS) entry which is preliminary data.</text>
</comment>
<dbReference type="Gene3D" id="1.20.1080.10">
    <property type="entry name" value="Glycerol uptake facilitator protein"/>
    <property type="match status" value="1"/>
</dbReference>
<feature type="transmembrane region" description="Helical" evidence="6">
    <location>
        <begin position="232"/>
        <end position="253"/>
    </location>
</feature>
<dbReference type="InterPro" id="IPR000292">
    <property type="entry name" value="For/NO2_transpt"/>
</dbReference>
<evidence type="ECO:0000256" key="1">
    <source>
        <dbReference type="ARBA" id="ARBA00004141"/>
    </source>
</evidence>
<evidence type="ECO:0000256" key="2">
    <source>
        <dbReference type="ARBA" id="ARBA00022692"/>
    </source>
</evidence>
<accession>A0A1V2AB44</accession>
<keyword evidence="2 6" id="KW-0812">Transmembrane</keyword>
<evidence type="ECO:0000313" key="7">
    <source>
        <dbReference type="EMBL" id="OMP68218.1"/>
    </source>
</evidence>
<keyword evidence="4 6" id="KW-0472">Membrane</keyword>
<feature type="transmembrane region" description="Helical" evidence="6">
    <location>
        <begin position="156"/>
        <end position="178"/>
    </location>
</feature>
<name>A0A1V2AB44_9BACI</name>
<reference evidence="7 8" key="1">
    <citation type="submission" date="2016-12" db="EMBL/GenBank/DDBJ databases">
        <title>Domibacillus sp. SAB 38T whole genome sequencing.</title>
        <authorList>
            <person name="Verma A."/>
            <person name="Ojha A.K."/>
            <person name="Krishnamurthi S."/>
        </authorList>
    </citation>
    <scope>NUCLEOTIDE SEQUENCE [LARGE SCALE GENOMIC DNA]</scope>
    <source>
        <strain evidence="7 8">SAB 38</strain>
    </source>
</reference>
<keyword evidence="8" id="KW-1185">Reference proteome</keyword>
<protein>
    <submittedName>
        <fullName evidence="7">Formate transporter</fullName>
    </submittedName>
</protein>
<dbReference type="PANTHER" id="PTHR30520">
    <property type="entry name" value="FORMATE TRANSPORTER-RELATED"/>
    <property type="match status" value="1"/>
</dbReference>
<sequence>MSYVKPDQVVESMVQAGAKKAGLPFRDLLIRSILAGVVISYAATLSMTATVQTGIGLVGALVFPVGLVMIVLLGMELVTGNFALVPLAVYEKKASSTQMLVNWAWVFIGNMIGCLFYALLYFISFRFSYDQSVIEQVIKTAEAKTLAYEALGSQGFAVAFVKGILCNWMVALGVVMAMTSESVIGKIVAMWLPIFIFAAQGYEHAVVNLFVIPAGMMFGADVTMSDWWLWNQIPVTLGNLVGAAFFTGFALYATHKTRNVKKLTIVGKTGTE</sequence>
<comment type="similarity">
    <text evidence="5">Belongs to the FNT transporter (TC 1.A.16) family.</text>
</comment>
<dbReference type="RefSeq" id="WP_076763853.1">
    <property type="nucleotide sequence ID" value="NZ_MSFI01000005.1"/>
</dbReference>
<dbReference type="Proteomes" id="UP000188613">
    <property type="component" value="Unassembled WGS sequence"/>
</dbReference>
<comment type="subcellular location">
    <subcellularLocation>
        <location evidence="1">Membrane</location>
        <topology evidence="1">Multi-pass membrane protein</topology>
    </subcellularLocation>
</comment>
<evidence type="ECO:0000256" key="5">
    <source>
        <dbReference type="ARBA" id="ARBA00049660"/>
    </source>
</evidence>